<dbReference type="InterPro" id="IPR036388">
    <property type="entry name" value="WH-like_DNA-bd_sf"/>
</dbReference>
<evidence type="ECO:0000256" key="3">
    <source>
        <dbReference type="ARBA" id="ARBA00023015"/>
    </source>
</evidence>
<dbReference type="SUPFAM" id="SSF47979">
    <property type="entry name" value="Iron-dependent repressor protein, dimerization domain"/>
    <property type="match status" value="1"/>
</dbReference>
<dbReference type="Pfam" id="PF02742">
    <property type="entry name" value="Fe_dep_repr_C"/>
    <property type="match status" value="1"/>
</dbReference>
<reference evidence="8" key="2">
    <citation type="journal article" date="2021" name="PeerJ">
        <title>Extensive microbial diversity within the chicken gut microbiome revealed by metagenomics and culture.</title>
        <authorList>
            <person name="Gilroy R."/>
            <person name="Ravi A."/>
            <person name="Getino M."/>
            <person name="Pursley I."/>
            <person name="Horton D.L."/>
            <person name="Alikhan N.F."/>
            <person name="Baker D."/>
            <person name="Gharbi K."/>
            <person name="Hall N."/>
            <person name="Watson M."/>
            <person name="Adriaenssens E.M."/>
            <person name="Foster-Nyarko E."/>
            <person name="Jarju S."/>
            <person name="Secka A."/>
            <person name="Antonio M."/>
            <person name="Oren A."/>
            <person name="Chaudhuri R.R."/>
            <person name="La Ragione R."/>
            <person name="Hildebrand F."/>
            <person name="Pallen M.J."/>
        </authorList>
    </citation>
    <scope>NUCLEOTIDE SEQUENCE</scope>
    <source>
        <strain evidence="8">B3-4054</strain>
    </source>
</reference>
<comment type="caution">
    <text evidence="8">The sequence shown here is derived from an EMBL/GenBank/DDBJ whole genome shotgun (WGS) entry which is preliminary data.</text>
</comment>
<evidence type="ECO:0000256" key="4">
    <source>
        <dbReference type="ARBA" id="ARBA00023125"/>
    </source>
</evidence>
<sequence>MEQKMTASKEDYLEAILDCEDEEGNARSVDIARVLHVSRPSVNKSLSVLKENGLVEHERYGVISLTKEGRSVAARVRELHDTLKLFLTDVLGIPPQIAEQDACRMEHAISETTAENLKQYLQKQLPKKSG</sequence>
<dbReference type="InterPro" id="IPR022689">
    <property type="entry name" value="Iron_dep_repressor"/>
</dbReference>
<evidence type="ECO:0000256" key="1">
    <source>
        <dbReference type="ARBA" id="ARBA00007871"/>
    </source>
</evidence>
<dbReference type="SUPFAM" id="SSF46785">
    <property type="entry name" value="Winged helix' DNA-binding domain"/>
    <property type="match status" value="1"/>
</dbReference>
<organism evidence="8 9">
    <name type="scientific">Candidatus Avitreponema avistercoris</name>
    <dbReference type="NCBI Taxonomy" id="2840705"/>
    <lineage>
        <taxon>Bacteria</taxon>
        <taxon>Pseudomonadati</taxon>
        <taxon>Spirochaetota</taxon>
        <taxon>Spirochaetia</taxon>
        <taxon>Spirochaetales</taxon>
        <taxon>Candidatus Avitreponema</taxon>
    </lineage>
</organism>
<evidence type="ECO:0000256" key="5">
    <source>
        <dbReference type="ARBA" id="ARBA00023163"/>
    </source>
</evidence>
<dbReference type="Pfam" id="PF01325">
    <property type="entry name" value="Fe_dep_repress"/>
    <property type="match status" value="1"/>
</dbReference>
<keyword evidence="5" id="KW-0804">Transcription</keyword>
<reference evidence="8" key="1">
    <citation type="submission" date="2020-10" db="EMBL/GenBank/DDBJ databases">
        <authorList>
            <person name="Gilroy R."/>
        </authorList>
    </citation>
    <scope>NUCLEOTIDE SEQUENCE</scope>
    <source>
        <strain evidence="8">B3-4054</strain>
    </source>
</reference>
<dbReference type="AlphaFoldDB" id="A0A9D9EL23"/>
<dbReference type="GO" id="GO:0003700">
    <property type="term" value="F:DNA-binding transcription factor activity"/>
    <property type="evidence" value="ECO:0007669"/>
    <property type="project" value="InterPro"/>
</dbReference>
<dbReference type="EMBL" id="JADIMS010000029">
    <property type="protein sequence ID" value="MBO8449802.1"/>
    <property type="molecule type" value="Genomic_DNA"/>
</dbReference>
<comment type="function">
    <text evidence="6">In the presence of manganese, represses expression of mntH and mntS. Up-regulates expression of mntP.</text>
</comment>
<gene>
    <name evidence="8" type="ORF">IAA96_01700</name>
</gene>
<dbReference type="InterPro" id="IPR036390">
    <property type="entry name" value="WH_DNA-bd_sf"/>
</dbReference>
<keyword evidence="4" id="KW-0238">DNA-binding</keyword>
<keyword evidence="3" id="KW-0805">Transcription regulation</keyword>
<dbReference type="SMART" id="SM00529">
    <property type="entry name" value="HTH_DTXR"/>
    <property type="match status" value="1"/>
</dbReference>
<dbReference type="GO" id="GO:0046983">
    <property type="term" value="F:protein dimerization activity"/>
    <property type="evidence" value="ECO:0007669"/>
    <property type="project" value="InterPro"/>
</dbReference>
<feature type="domain" description="HTH dtxR-type" evidence="7">
    <location>
        <begin position="5"/>
        <end position="66"/>
    </location>
</feature>
<evidence type="ECO:0000256" key="6">
    <source>
        <dbReference type="ARBA" id="ARBA00025185"/>
    </source>
</evidence>
<dbReference type="InterPro" id="IPR036421">
    <property type="entry name" value="Fe_dep_repressor_sf"/>
</dbReference>
<dbReference type="Gene3D" id="1.10.60.10">
    <property type="entry name" value="Iron dependent repressor, metal binding and dimerisation domain"/>
    <property type="match status" value="1"/>
</dbReference>
<dbReference type="PANTHER" id="PTHR33238">
    <property type="entry name" value="IRON (METAL) DEPENDENT REPRESSOR, DTXR FAMILY"/>
    <property type="match status" value="1"/>
</dbReference>
<evidence type="ECO:0000313" key="8">
    <source>
        <dbReference type="EMBL" id="MBO8449802.1"/>
    </source>
</evidence>
<name>A0A9D9EL23_9SPIR</name>
<dbReference type="GO" id="GO:0046914">
    <property type="term" value="F:transition metal ion binding"/>
    <property type="evidence" value="ECO:0007669"/>
    <property type="project" value="InterPro"/>
</dbReference>
<evidence type="ECO:0000259" key="7">
    <source>
        <dbReference type="PROSITE" id="PS50944"/>
    </source>
</evidence>
<dbReference type="PANTHER" id="PTHR33238:SF7">
    <property type="entry name" value="IRON-DEPENDENT TRANSCRIPTIONAL REGULATOR"/>
    <property type="match status" value="1"/>
</dbReference>
<dbReference type="GO" id="GO:0003677">
    <property type="term" value="F:DNA binding"/>
    <property type="evidence" value="ECO:0007669"/>
    <property type="project" value="UniProtKB-KW"/>
</dbReference>
<dbReference type="Proteomes" id="UP000823616">
    <property type="component" value="Unassembled WGS sequence"/>
</dbReference>
<evidence type="ECO:0000313" key="9">
    <source>
        <dbReference type="Proteomes" id="UP000823616"/>
    </source>
</evidence>
<dbReference type="PROSITE" id="PS50944">
    <property type="entry name" value="HTH_DTXR"/>
    <property type="match status" value="1"/>
</dbReference>
<comment type="similarity">
    <text evidence="1">Belongs to the DtxR/MntR family.</text>
</comment>
<proteinExistence type="inferred from homology"/>
<accession>A0A9D9EL23</accession>
<protein>
    <recommendedName>
        <fullName evidence="2">Transcriptional regulator MntR</fullName>
    </recommendedName>
</protein>
<evidence type="ECO:0000256" key="2">
    <source>
        <dbReference type="ARBA" id="ARBA00022386"/>
    </source>
</evidence>
<dbReference type="Gene3D" id="1.10.10.10">
    <property type="entry name" value="Winged helix-like DNA-binding domain superfamily/Winged helix DNA-binding domain"/>
    <property type="match status" value="1"/>
</dbReference>
<dbReference type="InterPro" id="IPR022687">
    <property type="entry name" value="HTH_DTXR"/>
</dbReference>
<dbReference type="InterPro" id="IPR001367">
    <property type="entry name" value="Fe_dep_repressor"/>
</dbReference>
<dbReference type="InterPro" id="IPR050536">
    <property type="entry name" value="DtxR_MntR_Metal-Reg"/>
</dbReference>